<dbReference type="EMBL" id="CP058649">
    <property type="protein sequence ID" value="QUI24861.1"/>
    <property type="molecule type" value="Genomic_DNA"/>
</dbReference>
<dbReference type="RefSeq" id="WP_212695561.1">
    <property type="nucleotide sequence ID" value="NZ_CP058649.1"/>
</dbReference>
<gene>
    <name evidence="2" type="ORF">HZI73_22290</name>
</gene>
<evidence type="ECO:0000256" key="1">
    <source>
        <dbReference type="SAM" id="Phobius"/>
    </source>
</evidence>
<keyword evidence="1" id="KW-0812">Transmembrane</keyword>
<evidence type="ECO:0000313" key="2">
    <source>
        <dbReference type="EMBL" id="QUI24861.1"/>
    </source>
</evidence>
<organism evidence="2 3">
    <name type="scientific">Vallitalea pronyensis</name>
    <dbReference type="NCBI Taxonomy" id="1348613"/>
    <lineage>
        <taxon>Bacteria</taxon>
        <taxon>Bacillati</taxon>
        <taxon>Bacillota</taxon>
        <taxon>Clostridia</taxon>
        <taxon>Lachnospirales</taxon>
        <taxon>Vallitaleaceae</taxon>
        <taxon>Vallitalea</taxon>
    </lineage>
</organism>
<keyword evidence="1" id="KW-0472">Membrane</keyword>
<accession>A0A8J8MNU6</accession>
<dbReference type="KEGG" id="vpy:HZI73_22290"/>
<dbReference type="AlphaFoldDB" id="A0A8J8MNU6"/>
<proteinExistence type="predicted"/>
<evidence type="ECO:0000313" key="3">
    <source>
        <dbReference type="Proteomes" id="UP000683246"/>
    </source>
</evidence>
<keyword evidence="3" id="KW-1185">Reference proteome</keyword>
<feature type="transmembrane region" description="Helical" evidence="1">
    <location>
        <begin position="166"/>
        <end position="187"/>
    </location>
</feature>
<keyword evidence="1" id="KW-1133">Transmembrane helix</keyword>
<protein>
    <submittedName>
        <fullName evidence="2">Uncharacterized protein</fullName>
    </submittedName>
</protein>
<reference evidence="2" key="1">
    <citation type="submission" date="2020-07" db="EMBL/GenBank/DDBJ databases">
        <title>Vallitalea pronyensis genome.</title>
        <authorList>
            <person name="Postec A."/>
        </authorList>
    </citation>
    <scope>NUCLEOTIDE SEQUENCE</scope>
    <source>
        <strain evidence="2">FatNI3</strain>
    </source>
</reference>
<name>A0A8J8MNU6_9FIRM</name>
<sequence length="189" mass="22152">MNKKEKERLIEKNLYEKMNELSTLIHREYKNISNEYCDQGLLNSGTFNSAILDMVNKNTLVNCQETLNIVLELQKELNFTYTEKDIIFIQQQFINRYNGYIIGVFERKMKDGSLKLHSYEMTSRTIELTKNSLKANTNSLVNSTIEENRLKKRLRKDNKAIRQSRFANIIALLAFIISVISLIISLYKI</sequence>
<dbReference type="Proteomes" id="UP000683246">
    <property type="component" value="Chromosome"/>
</dbReference>